<dbReference type="PANTHER" id="PTHR20935">
    <property type="entry name" value="PHOSPHOGLYCERATE MUTASE-RELATED"/>
    <property type="match status" value="1"/>
</dbReference>
<dbReference type="EMBL" id="CAJNIZ010002058">
    <property type="protein sequence ID" value="CAE7205318.1"/>
    <property type="molecule type" value="Genomic_DNA"/>
</dbReference>
<dbReference type="InterPro" id="IPR013078">
    <property type="entry name" value="His_Pase_superF_clade-1"/>
</dbReference>
<evidence type="ECO:0000313" key="5">
    <source>
        <dbReference type="EMBL" id="CAE7205318.1"/>
    </source>
</evidence>
<dbReference type="CDD" id="cd07067">
    <property type="entry name" value="HP_PGM_like"/>
    <property type="match status" value="1"/>
</dbReference>
<dbReference type="SUPFAM" id="SSF53254">
    <property type="entry name" value="Phosphoglycerate mutase-like"/>
    <property type="match status" value="1"/>
</dbReference>
<proteinExistence type="inferred from homology"/>
<dbReference type="GO" id="GO:0005739">
    <property type="term" value="C:mitochondrion"/>
    <property type="evidence" value="ECO:0007669"/>
    <property type="project" value="TreeGrafter"/>
</dbReference>
<evidence type="ECO:0000313" key="6">
    <source>
        <dbReference type="Proteomes" id="UP000649617"/>
    </source>
</evidence>
<comment type="caution">
    <text evidence="5">The sequence shown here is derived from an EMBL/GenBank/DDBJ whole genome shotgun (WGS) entry which is preliminary data.</text>
</comment>
<protein>
    <recommendedName>
        <fullName evidence="3">Serine/threonine-protein phosphatase PGAM5, mitochondrial</fullName>
    </recommendedName>
    <alternativeName>
        <fullName evidence="4">Serine/threonine-protein phosphatase Pgam5, mitochondrial</fullName>
    </alternativeName>
</protein>
<evidence type="ECO:0000256" key="4">
    <source>
        <dbReference type="ARBA" id="ARBA00040722"/>
    </source>
</evidence>
<comment type="similarity">
    <text evidence="1">Belongs to the phosphoglycerate mutase family. BPG-dependent PGAM subfamily.</text>
</comment>
<evidence type="ECO:0000256" key="2">
    <source>
        <dbReference type="ARBA" id="ARBA00022801"/>
    </source>
</evidence>
<sequence length="155" mass="16655">MQIGNLKRKVIFHSPAPEAKATAEAIQKALGKVRTKESPLLAEGIPMVPSPAPEQLETIPAEILANDGARAEGALRTHVWQPSGGVDTTAEVVVGHGNSIRYMLCRALQLSPAVWSRFAAGHCTISWIEIRSDGAVVLREFGGAGHLPQELQSYR</sequence>
<dbReference type="AlphaFoldDB" id="A0A812JH52"/>
<dbReference type="PANTHER" id="PTHR20935:SF0">
    <property type="entry name" value="SERINE_THREONINE-PROTEIN PHOSPHATASE PGAM5, MITOCHONDRIAL"/>
    <property type="match status" value="1"/>
</dbReference>
<dbReference type="InterPro" id="IPR051021">
    <property type="entry name" value="Mito_Ser/Thr_phosphatase"/>
</dbReference>
<evidence type="ECO:0000256" key="3">
    <source>
        <dbReference type="ARBA" id="ARBA00039765"/>
    </source>
</evidence>
<organism evidence="5 6">
    <name type="scientific">Symbiodinium pilosum</name>
    <name type="common">Dinoflagellate</name>
    <dbReference type="NCBI Taxonomy" id="2952"/>
    <lineage>
        <taxon>Eukaryota</taxon>
        <taxon>Sar</taxon>
        <taxon>Alveolata</taxon>
        <taxon>Dinophyceae</taxon>
        <taxon>Suessiales</taxon>
        <taxon>Symbiodiniaceae</taxon>
        <taxon>Symbiodinium</taxon>
    </lineage>
</organism>
<gene>
    <name evidence="5" type="primary">pgam5</name>
    <name evidence="5" type="ORF">SPIL2461_LOCUS1948</name>
</gene>
<dbReference type="GO" id="GO:0090141">
    <property type="term" value="P:positive regulation of mitochondrial fission"/>
    <property type="evidence" value="ECO:0007669"/>
    <property type="project" value="TreeGrafter"/>
</dbReference>
<dbReference type="OrthoDB" id="2118094at2759"/>
<dbReference type="InterPro" id="IPR029033">
    <property type="entry name" value="His_PPase_superfam"/>
</dbReference>
<evidence type="ECO:0000256" key="1">
    <source>
        <dbReference type="ARBA" id="ARBA00006717"/>
    </source>
</evidence>
<dbReference type="Proteomes" id="UP000649617">
    <property type="component" value="Unassembled WGS sequence"/>
</dbReference>
<keyword evidence="6" id="KW-1185">Reference proteome</keyword>
<accession>A0A812JH52</accession>
<keyword evidence="2" id="KW-0378">Hydrolase</keyword>
<dbReference type="Gene3D" id="3.40.50.1240">
    <property type="entry name" value="Phosphoglycerate mutase-like"/>
    <property type="match status" value="1"/>
</dbReference>
<reference evidence="5" key="1">
    <citation type="submission" date="2021-02" db="EMBL/GenBank/DDBJ databases">
        <authorList>
            <person name="Dougan E. K."/>
            <person name="Rhodes N."/>
            <person name="Thang M."/>
            <person name="Chan C."/>
        </authorList>
    </citation>
    <scope>NUCLEOTIDE SEQUENCE</scope>
</reference>
<name>A0A812JH52_SYMPI</name>
<dbReference type="Pfam" id="PF00300">
    <property type="entry name" value="His_Phos_1"/>
    <property type="match status" value="1"/>
</dbReference>
<dbReference type="GO" id="GO:0004722">
    <property type="term" value="F:protein serine/threonine phosphatase activity"/>
    <property type="evidence" value="ECO:0007669"/>
    <property type="project" value="TreeGrafter"/>
</dbReference>